<name>A0AAV4Q4J9_9ARAC</name>
<accession>A0AAV4Q4J9</accession>
<dbReference type="EMBL" id="BPLQ01003906">
    <property type="protein sequence ID" value="GIY04264.1"/>
    <property type="molecule type" value="Genomic_DNA"/>
</dbReference>
<reference evidence="2 3" key="1">
    <citation type="submission" date="2021-06" db="EMBL/GenBank/DDBJ databases">
        <title>Caerostris darwini draft genome.</title>
        <authorList>
            <person name="Kono N."/>
            <person name="Arakawa K."/>
        </authorList>
    </citation>
    <scope>NUCLEOTIDE SEQUENCE [LARGE SCALE GENOMIC DNA]</scope>
</reference>
<evidence type="ECO:0000256" key="1">
    <source>
        <dbReference type="SAM" id="MobiDB-lite"/>
    </source>
</evidence>
<feature type="compositionally biased region" description="Low complexity" evidence="1">
    <location>
        <begin position="8"/>
        <end position="19"/>
    </location>
</feature>
<gene>
    <name evidence="2" type="ORF">CDAR_253821</name>
</gene>
<comment type="caution">
    <text evidence="2">The sequence shown here is derived from an EMBL/GenBank/DDBJ whole genome shotgun (WGS) entry which is preliminary data.</text>
</comment>
<evidence type="ECO:0000313" key="2">
    <source>
        <dbReference type="EMBL" id="GIY04264.1"/>
    </source>
</evidence>
<protein>
    <submittedName>
        <fullName evidence="2">Uncharacterized protein</fullName>
    </submittedName>
</protein>
<dbReference type="Proteomes" id="UP001054837">
    <property type="component" value="Unassembled WGS sequence"/>
</dbReference>
<dbReference type="AlphaFoldDB" id="A0AAV4Q4J9"/>
<organism evidence="2 3">
    <name type="scientific">Caerostris darwini</name>
    <dbReference type="NCBI Taxonomy" id="1538125"/>
    <lineage>
        <taxon>Eukaryota</taxon>
        <taxon>Metazoa</taxon>
        <taxon>Ecdysozoa</taxon>
        <taxon>Arthropoda</taxon>
        <taxon>Chelicerata</taxon>
        <taxon>Arachnida</taxon>
        <taxon>Araneae</taxon>
        <taxon>Araneomorphae</taxon>
        <taxon>Entelegynae</taxon>
        <taxon>Araneoidea</taxon>
        <taxon>Araneidae</taxon>
        <taxon>Caerostris</taxon>
    </lineage>
</organism>
<proteinExistence type="predicted"/>
<sequence>MTVERQTKPNPSSKPSSSSTLLLQVDTTPTDSFWCIHLNKRRRRLEKHCVLARTGVFRKGWRAFKVGRDSSRPRNRLLTSGISRVGFRSAEQAAQKECVTLSGCATRRGSHR</sequence>
<keyword evidence="3" id="KW-1185">Reference proteome</keyword>
<evidence type="ECO:0000313" key="3">
    <source>
        <dbReference type="Proteomes" id="UP001054837"/>
    </source>
</evidence>
<feature type="region of interest" description="Disordered" evidence="1">
    <location>
        <begin position="1"/>
        <end position="22"/>
    </location>
</feature>